<accession>I7MLS7</accession>
<dbReference type="OMA" id="CWHERVR"/>
<keyword evidence="1" id="KW-0472">Membrane</keyword>
<evidence type="ECO:0000313" key="2">
    <source>
        <dbReference type="Proteomes" id="UP000009168"/>
    </source>
</evidence>
<dbReference type="Proteomes" id="UP000009168">
    <property type="component" value="Unassembled WGS sequence"/>
</dbReference>
<dbReference type="PANTHER" id="PTHR12459:SF15">
    <property type="entry name" value="TRANSMEMBRANE PROTEIN 135"/>
    <property type="match status" value="1"/>
</dbReference>
<dbReference type="PANTHER" id="PTHR12459">
    <property type="entry name" value="TRANSMEMBRANE PROTEIN 135-RELATED"/>
    <property type="match status" value="1"/>
</dbReference>
<keyword evidence="2" id="KW-1185">Reference proteome</keyword>
<gene>
    <name evidence="1" type="ORF">TTHERM_00494520</name>
</gene>
<protein>
    <submittedName>
        <fullName evidence="1">Transmembrane protein</fullName>
    </submittedName>
</protein>
<dbReference type="KEGG" id="tet:TTHERM_00494520"/>
<name>I7MLS7_TETTS</name>
<dbReference type="GeneID" id="7843420"/>
<evidence type="ECO:0000313" key="1">
    <source>
        <dbReference type="EMBL" id="EAS02991.1"/>
    </source>
</evidence>
<dbReference type="InterPro" id="IPR026749">
    <property type="entry name" value="Tmem135"/>
</dbReference>
<keyword evidence="1" id="KW-0812">Transmembrane</keyword>
<organism evidence="1 2">
    <name type="scientific">Tetrahymena thermophila (strain SB210)</name>
    <dbReference type="NCBI Taxonomy" id="312017"/>
    <lineage>
        <taxon>Eukaryota</taxon>
        <taxon>Sar</taxon>
        <taxon>Alveolata</taxon>
        <taxon>Ciliophora</taxon>
        <taxon>Intramacronucleata</taxon>
        <taxon>Oligohymenophorea</taxon>
        <taxon>Hymenostomatida</taxon>
        <taxon>Tetrahymenina</taxon>
        <taxon>Tetrahymenidae</taxon>
        <taxon>Tetrahymena</taxon>
    </lineage>
</organism>
<dbReference type="OrthoDB" id="291792at2759"/>
<dbReference type="eggNOG" id="ENOG502SV3R">
    <property type="taxonomic scope" value="Eukaryota"/>
</dbReference>
<dbReference type="AlphaFoldDB" id="I7MLS7"/>
<proteinExistence type="predicted"/>
<dbReference type="InParanoid" id="I7MLS7"/>
<dbReference type="EMBL" id="GG662512">
    <property type="protein sequence ID" value="EAS02991.1"/>
    <property type="molecule type" value="Genomic_DNA"/>
</dbReference>
<reference evidence="2" key="1">
    <citation type="journal article" date="2006" name="PLoS Biol.">
        <title>Macronuclear genome sequence of the ciliate Tetrahymena thermophila, a model eukaryote.</title>
        <authorList>
            <person name="Eisen J.A."/>
            <person name="Coyne R.S."/>
            <person name="Wu M."/>
            <person name="Wu D."/>
            <person name="Thiagarajan M."/>
            <person name="Wortman J.R."/>
            <person name="Badger J.H."/>
            <person name="Ren Q."/>
            <person name="Amedeo P."/>
            <person name="Jones K.M."/>
            <person name="Tallon L.J."/>
            <person name="Delcher A.L."/>
            <person name="Salzberg S.L."/>
            <person name="Silva J.C."/>
            <person name="Haas B.J."/>
            <person name="Majoros W.H."/>
            <person name="Farzad M."/>
            <person name="Carlton J.M."/>
            <person name="Smith R.K. Jr."/>
            <person name="Garg J."/>
            <person name="Pearlman R.E."/>
            <person name="Karrer K.M."/>
            <person name="Sun L."/>
            <person name="Manning G."/>
            <person name="Elde N.C."/>
            <person name="Turkewitz A.P."/>
            <person name="Asai D.J."/>
            <person name="Wilkes D.E."/>
            <person name="Wang Y."/>
            <person name="Cai H."/>
            <person name="Collins K."/>
            <person name="Stewart B.A."/>
            <person name="Lee S.R."/>
            <person name="Wilamowska K."/>
            <person name="Weinberg Z."/>
            <person name="Ruzzo W.L."/>
            <person name="Wloga D."/>
            <person name="Gaertig J."/>
            <person name="Frankel J."/>
            <person name="Tsao C.-C."/>
            <person name="Gorovsky M.A."/>
            <person name="Keeling P.J."/>
            <person name="Waller R.F."/>
            <person name="Patron N.J."/>
            <person name="Cherry J.M."/>
            <person name="Stover N.A."/>
            <person name="Krieger C.J."/>
            <person name="del Toro C."/>
            <person name="Ryder H.F."/>
            <person name="Williamson S.C."/>
            <person name="Barbeau R.A."/>
            <person name="Hamilton E.P."/>
            <person name="Orias E."/>
        </authorList>
    </citation>
    <scope>NUCLEOTIDE SEQUENCE [LARGE SCALE GENOMIC DNA]</scope>
    <source>
        <strain evidence="2">SB210</strain>
    </source>
</reference>
<dbReference type="RefSeq" id="XP_001023236.1">
    <property type="nucleotide sequence ID" value="XM_001023236.3"/>
</dbReference>
<sequence length="261" mass="30026">MGQDNIQDTEVQKQEKPYAYEKYLRLSQLLKKLNIQDSCRTLDCAHQDGCLYNIFNQLFKGLALGYAAKTTLNIVSTILQYKKVIKNPLMFIKALFNGESLRFALFPAVYNVVMQTSLCLMRRKGVNKHIQGFVSGFLGGYLALATRQKQNRNIWGVMLLARAVDCIYKSMCNRNIIKKRGTDYTLMFSSMYLVFSICYAQEPECLPASFNKFLRAFSNEHDADLKFRGCWIAKSNLELIKKGIPPHNVEKGLLLDFNRKR</sequence>
<dbReference type="HOGENOM" id="CLU_069954_0_0_1"/>